<dbReference type="eggNOG" id="COG0810">
    <property type="taxonomic scope" value="Bacteria"/>
</dbReference>
<proteinExistence type="inferred from homology"/>
<dbReference type="AlphaFoldDB" id="C9LU30"/>
<dbReference type="Proteomes" id="UP000003505">
    <property type="component" value="Unassembled WGS sequence"/>
</dbReference>
<name>C9LU30_SELS3</name>
<dbReference type="Gene3D" id="3.30.1150.10">
    <property type="match status" value="1"/>
</dbReference>
<dbReference type="InterPro" id="IPR037682">
    <property type="entry name" value="TonB_C"/>
</dbReference>
<dbReference type="KEGG" id="ssg:Selsp_1379"/>
<feature type="region of interest" description="Disordered" evidence="10">
    <location>
        <begin position="77"/>
        <end position="173"/>
    </location>
</feature>
<dbReference type="GO" id="GO:0055085">
    <property type="term" value="P:transmembrane transport"/>
    <property type="evidence" value="ECO:0007669"/>
    <property type="project" value="InterPro"/>
</dbReference>
<reference evidence="13 16" key="2">
    <citation type="submission" date="2011-04" db="EMBL/GenBank/DDBJ databases">
        <title>The complete genome of Selenomonas sputigena DSM 20758.</title>
        <authorList>
            <consortium name="US DOE Joint Genome Institute (JGI-PGF)"/>
            <person name="Lucas S."/>
            <person name="Copeland A."/>
            <person name="Lapidus A."/>
            <person name="Bruce D."/>
            <person name="Goodwin L."/>
            <person name="Pitluck S."/>
            <person name="Peters L."/>
            <person name="Kyrpides N."/>
            <person name="Mavromatis K."/>
            <person name="Ivanova N."/>
            <person name="Ovchinnikova G."/>
            <person name="Teshima H."/>
            <person name="Detter J.C."/>
            <person name="Tapia R."/>
            <person name="Han C."/>
            <person name="Land M."/>
            <person name="Hauser L."/>
            <person name="Markowitz V."/>
            <person name="Cheng J.-F."/>
            <person name="Hugenholtz P."/>
            <person name="Woyke T."/>
            <person name="Wu D."/>
            <person name="Gronow S."/>
            <person name="Wellnitz S."/>
            <person name="Schneider S."/>
            <person name="Klenk H.-P."/>
            <person name="Eisen J.A."/>
        </authorList>
    </citation>
    <scope>NUCLEOTIDE SEQUENCE [LARGE SCALE GENOMIC DNA]</scope>
    <source>
        <strain evidence="13">ATCC 35185</strain>
        <strain evidence="16">ATCC 35185 / DSM 20758 / VPI D19B-28</strain>
    </source>
</reference>
<dbReference type="GO" id="GO:0015031">
    <property type="term" value="P:protein transport"/>
    <property type="evidence" value="ECO:0007669"/>
    <property type="project" value="UniProtKB-KW"/>
</dbReference>
<accession>C9LU30</accession>
<evidence type="ECO:0000256" key="3">
    <source>
        <dbReference type="ARBA" id="ARBA00022448"/>
    </source>
</evidence>
<evidence type="ECO:0000256" key="10">
    <source>
        <dbReference type="SAM" id="MobiDB-lite"/>
    </source>
</evidence>
<keyword evidence="16" id="KW-1185">Reference proteome</keyword>
<dbReference type="PANTHER" id="PTHR33446:SF2">
    <property type="entry name" value="PROTEIN TONB"/>
    <property type="match status" value="1"/>
</dbReference>
<dbReference type="GO" id="GO:0098797">
    <property type="term" value="C:plasma membrane protein complex"/>
    <property type="evidence" value="ECO:0007669"/>
    <property type="project" value="TreeGrafter"/>
</dbReference>
<evidence type="ECO:0000313" key="14">
    <source>
        <dbReference type="EMBL" id="EEX77561.1"/>
    </source>
</evidence>
<dbReference type="GO" id="GO:0030288">
    <property type="term" value="C:outer membrane-bounded periplasmic space"/>
    <property type="evidence" value="ECO:0007669"/>
    <property type="project" value="InterPro"/>
</dbReference>
<dbReference type="STRING" id="546271.Selsp_1379"/>
<feature type="compositionally biased region" description="Basic and acidic residues" evidence="10">
    <location>
        <begin position="87"/>
        <end position="102"/>
    </location>
</feature>
<dbReference type="RefSeq" id="WP_006191993.1">
    <property type="nucleotide sequence ID" value="NC_015437.1"/>
</dbReference>
<dbReference type="PROSITE" id="PS52015">
    <property type="entry name" value="TONB_CTD"/>
    <property type="match status" value="1"/>
</dbReference>
<keyword evidence="4" id="KW-1003">Cell membrane</keyword>
<dbReference type="NCBIfam" id="TIGR01352">
    <property type="entry name" value="tonB_Cterm"/>
    <property type="match status" value="1"/>
</dbReference>
<reference evidence="14 15" key="1">
    <citation type="submission" date="2009-09" db="EMBL/GenBank/DDBJ databases">
        <authorList>
            <person name="Weinstock G."/>
            <person name="Sodergren E."/>
            <person name="Clifton S."/>
            <person name="Fulton L."/>
            <person name="Fulton B."/>
            <person name="Courtney L."/>
            <person name="Fronick C."/>
            <person name="Harrison M."/>
            <person name="Strong C."/>
            <person name="Farmer C."/>
            <person name="Delahaunty K."/>
            <person name="Markovic C."/>
            <person name="Hall O."/>
            <person name="Minx P."/>
            <person name="Tomlinson C."/>
            <person name="Mitreva M."/>
            <person name="Nelson J."/>
            <person name="Hou S."/>
            <person name="Wollam A."/>
            <person name="Pepin K.H."/>
            <person name="Johnson M."/>
            <person name="Bhonagiri V."/>
            <person name="Nash W.E."/>
            <person name="Warren W."/>
            <person name="Chinwalla A."/>
            <person name="Mardis E.R."/>
            <person name="Wilson R.K."/>
        </authorList>
    </citation>
    <scope>NUCLEOTIDE SEQUENCE [LARGE SCALE GENOMIC DNA]</scope>
    <source>
        <strain evidence="14">ATCC 35185</strain>
        <strain evidence="15">ATCC 35185 / DSM 20758 / VPI D19B-28</strain>
    </source>
</reference>
<evidence type="ECO:0000256" key="11">
    <source>
        <dbReference type="SAM" id="Phobius"/>
    </source>
</evidence>
<sequence length="241" mass="25137">MENTRDKYKALLASLGVHLIIFFIAAAVGVFSMATMKEKSDNVEVVIYDEAQDEGSEGGGSPPQVEAAPAVDEVVIPDKTLPPIDQKPPEESDKPSQKREARAGNPLGQGGEGKGVGTGIGDGKGPGTGGTGTGVSQSEPPPEPPPPPPPPPPKERIEASLRSEARPDYPPDLIEEDVEGSVTIKIFVASDGSIEDVAVISSSGYAEMDSAAVAAGYRFTFNPGDGGARGVWTKTFHFRLN</sequence>
<feature type="compositionally biased region" description="Pro residues" evidence="10">
    <location>
        <begin position="139"/>
        <end position="152"/>
    </location>
</feature>
<dbReference type="PRINTS" id="PR01374">
    <property type="entry name" value="TONBPROTEIN"/>
</dbReference>
<feature type="compositionally biased region" description="Basic and acidic residues" evidence="10">
    <location>
        <begin position="153"/>
        <end position="169"/>
    </location>
</feature>
<dbReference type="SUPFAM" id="SSF74653">
    <property type="entry name" value="TolA/TonB C-terminal domain"/>
    <property type="match status" value="1"/>
</dbReference>
<feature type="domain" description="TonB C-terminal" evidence="12">
    <location>
        <begin position="154"/>
        <end position="241"/>
    </location>
</feature>
<dbReference type="InterPro" id="IPR051045">
    <property type="entry name" value="TonB-dependent_transducer"/>
</dbReference>
<comment type="similarity">
    <text evidence="2">Belongs to the TonB family.</text>
</comment>
<evidence type="ECO:0000313" key="13">
    <source>
        <dbReference type="EMBL" id="AEC00338.1"/>
    </source>
</evidence>
<keyword evidence="6 11" id="KW-0812">Transmembrane</keyword>
<evidence type="ECO:0000259" key="12">
    <source>
        <dbReference type="PROSITE" id="PS52015"/>
    </source>
</evidence>
<feature type="transmembrane region" description="Helical" evidence="11">
    <location>
        <begin position="12"/>
        <end position="34"/>
    </location>
</feature>
<organism evidence="14 15">
    <name type="scientific">Selenomonas sputigena (strain ATCC 35185 / DSM 20758 / CCUG 44933 / VPI D19B-28)</name>
    <dbReference type="NCBI Taxonomy" id="546271"/>
    <lineage>
        <taxon>Bacteria</taxon>
        <taxon>Bacillati</taxon>
        <taxon>Bacillota</taxon>
        <taxon>Negativicutes</taxon>
        <taxon>Selenomonadales</taxon>
        <taxon>Selenomonadaceae</taxon>
        <taxon>Selenomonas</taxon>
    </lineage>
</organism>
<dbReference type="EMBL" id="CP002637">
    <property type="protein sequence ID" value="AEC00338.1"/>
    <property type="molecule type" value="Genomic_DNA"/>
</dbReference>
<evidence type="ECO:0000256" key="9">
    <source>
        <dbReference type="ARBA" id="ARBA00023136"/>
    </source>
</evidence>
<evidence type="ECO:0000256" key="4">
    <source>
        <dbReference type="ARBA" id="ARBA00022475"/>
    </source>
</evidence>
<dbReference type="HOGENOM" id="CLU_085681_1_1_9"/>
<evidence type="ECO:0000256" key="2">
    <source>
        <dbReference type="ARBA" id="ARBA00006555"/>
    </source>
</evidence>
<dbReference type="Pfam" id="PF03544">
    <property type="entry name" value="TonB_C"/>
    <property type="match status" value="1"/>
</dbReference>
<protein>
    <submittedName>
        <fullName evidence="14">TonB family domain protein</fullName>
    </submittedName>
    <submittedName>
        <fullName evidence="13">TonB family protein</fullName>
    </submittedName>
</protein>
<keyword evidence="3" id="KW-0813">Transport</keyword>
<dbReference type="EMBL" id="ACKP02000015">
    <property type="protein sequence ID" value="EEX77561.1"/>
    <property type="molecule type" value="Genomic_DNA"/>
</dbReference>
<dbReference type="OrthoDB" id="1683332at2"/>
<keyword evidence="5" id="KW-0997">Cell inner membrane</keyword>
<dbReference type="InterPro" id="IPR003538">
    <property type="entry name" value="TonB"/>
</dbReference>
<evidence type="ECO:0000256" key="5">
    <source>
        <dbReference type="ARBA" id="ARBA00022519"/>
    </source>
</evidence>
<evidence type="ECO:0000256" key="8">
    <source>
        <dbReference type="ARBA" id="ARBA00022989"/>
    </source>
</evidence>
<dbReference type="GO" id="GO:0031992">
    <property type="term" value="F:energy transducer activity"/>
    <property type="evidence" value="ECO:0007669"/>
    <property type="project" value="InterPro"/>
</dbReference>
<evidence type="ECO:0000313" key="16">
    <source>
        <dbReference type="Proteomes" id="UP000011124"/>
    </source>
</evidence>
<dbReference type="GO" id="GO:0015891">
    <property type="term" value="P:siderophore transport"/>
    <property type="evidence" value="ECO:0007669"/>
    <property type="project" value="InterPro"/>
</dbReference>
<dbReference type="InterPro" id="IPR006260">
    <property type="entry name" value="TonB/TolA_C"/>
</dbReference>
<comment type="subcellular location">
    <subcellularLocation>
        <location evidence="1">Cell inner membrane</location>
        <topology evidence="1">Single-pass membrane protein</topology>
        <orientation evidence="1">Periplasmic side</orientation>
    </subcellularLocation>
</comment>
<gene>
    <name evidence="13" type="ordered locus">Selsp_1379</name>
    <name evidence="14" type="ORF">SELSPUOL_00836</name>
</gene>
<evidence type="ECO:0000256" key="7">
    <source>
        <dbReference type="ARBA" id="ARBA00022927"/>
    </source>
</evidence>
<feature type="region of interest" description="Disordered" evidence="10">
    <location>
        <begin position="52"/>
        <end position="71"/>
    </location>
</feature>
<evidence type="ECO:0000256" key="1">
    <source>
        <dbReference type="ARBA" id="ARBA00004383"/>
    </source>
</evidence>
<keyword evidence="9 11" id="KW-0472">Membrane</keyword>
<evidence type="ECO:0000313" key="15">
    <source>
        <dbReference type="Proteomes" id="UP000003505"/>
    </source>
</evidence>
<keyword evidence="8 11" id="KW-1133">Transmembrane helix</keyword>
<evidence type="ECO:0000256" key="6">
    <source>
        <dbReference type="ARBA" id="ARBA00022692"/>
    </source>
</evidence>
<dbReference type="PANTHER" id="PTHR33446">
    <property type="entry name" value="PROTEIN TONB-RELATED"/>
    <property type="match status" value="1"/>
</dbReference>
<dbReference type="Proteomes" id="UP000011124">
    <property type="component" value="Chromosome"/>
</dbReference>
<keyword evidence="7" id="KW-0653">Protein transport</keyword>
<feature type="compositionally biased region" description="Gly residues" evidence="10">
    <location>
        <begin position="107"/>
        <end position="133"/>
    </location>
</feature>